<dbReference type="AlphaFoldDB" id="A0A8J2K9W4"/>
<accession>A0A8J2K9W4</accession>
<keyword evidence="2" id="KW-1185">Reference proteome</keyword>
<dbReference type="Proteomes" id="UP000708208">
    <property type="component" value="Unassembled WGS sequence"/>
</dbReference>
<sequence length="177" mass="20587">KGQRCYTPIDEDSSMGLLHKSTFEESYHKLENNFCPSWRGNKRCLSYHLKSNCIKSQRKQVKESVLLNVLILFAELVCEPVSTQRERLILKRAETLGLSSCVDNDFFQNATSNCSMQILADNKGRYPSFSEYISRNFECLKPQLEHCKEYSPTLAEIWEETRKALRNASNSFWKTLE</sequence>
<protein>
    <submittedName>
        <fullName evidence="1">Uncharacterized protein</fullName>
    </submittedName>
</protein>
<organism evidence="1 2">
    <name type="scientific">Allacma fusca</name>
    <dbReference type="NCBI Taxonomy" id="39272"/>
    <lineage>
        <taxon>Eukaryota</taxon>
        <taxon>Metazoa</taxon>
        <taxon>Ecdysozoa</taxon>
        <taxon>Arthropoda</taxon>
        <taxon>Hexapoda</taxon>
        <taxon>Collembola</taxon>
        <taxon>Symphypleona</taxon>
        <taxon>Sminthuridae</taxon>
        <taxon>Allacma</taxon>
    </lineage>
</organism>
<comment type="caution">
    <text evidence="1">The sequence shown here is derived from an EMBL/GenBank/DDBJ whole genome shotgun (WGS) entry which is preliminary data.</text>
</comment>
<evidence type="ECO:0000313" key="1">
    <source>
        <dbReference type="EMBL" id="CAG7734594.1"/>
    </source>
</evidence>
<name>A0A8J2K9W4_9HEXA</name>
<reference evidence="1" key="1">
    <citation type="submission" date="2021-06" db="EMBL/GenBank/DDBJ databases">
        <authorList>
            <person name="Hodson N. C."/>
            <person name="Mongue J. A."/>
            <person name="Jaron S. K."/>
        </authorList>
    </citation>
    <scope>NUCLEOTIDE SEQUENCE</scope>
</reference>
<feature type="non-terminal residue" evidence="1">
    <location>
        <position position="1"/>
    </location>
</feature>
<dbReference type="EMBL" id="CAJVCH010272386">
    <property type="protein sequence ID" value="CAG7734594.1"/>
    <property type="molecule type" value="Genomic_DNA"/>
</dbReference>
<evidence type="ECO:0000313" key="2">
    <source>
        <dbReference type="Proteomes" id="UP000708208"/>
    </source>
</evidence>
<proteinExistence type="predicted"/>
<gene>
    <name evidence="1" type="ORF">AFUS01_LOCUS22976</name>
</gene>